<evidence type="ECO:0000256" key="5">
    <source>
        <dbReference type="SAM" id="SignalP"/>
    </source>
</evidence>
<dbReference type="PROSITE" id="PS50887">
    <property type="entry name" value="GGDEF"/>
    <property type="match status" value="1"/>
</dbReference>
<evidence type="ECO:0000313" key="8">
    <source>
        <dbReference type="Proteomes" id="UP000283087"/>
    </source>
</evidence>
<feature type="transmembrane region" description="Helical" evidence="4">
    <location>
        <begin position="194"/>
        <end position="214"/>
    </location>
</feature>
<evidence type="ECO:0000259" key="6">
    <source>
        <dbReference type="PROSITE" id="PS50887"/>
    </source>
</evidence>
<dbReference type="EMBL" id="RQXW01000005">
    <property type="protein sequence ID" value="RTE66353.1"/>
    <property type="molecule type" value="Genomic_DNA"/>
</dbReference>
<keyword evidence="5" id="KW-0732">Signal</keyword>
<evidence type="ECO:0000256" key="4">
    <source>
        <dbReference type="SAM" id="Phobius"/>
    </source>
</evidence>
<sequence length="573" mass="64679">MICIRSHAVISFLLILCVCLFSRASFATNQAQIPTQIISNDTVKLESFRMGYFVDKTEAMTFADVQPQTFIPSANGLSLGTTSKVTWVKIELENANTSPIKVYLHHPYAYHNSKVELYEVVDGQLTRARLLDMDDKTTLQWMYRGSAVFDIELQGWQHKTLFVKSQAFSHQWFKLNLYDENQSKRALLGLYTDIALLVGMILALIIYNFLLFFSSRLREHFFYACYLVSGGFWIALSYGLLADLFDVYGSITLKWHLSLVSMPIFILLFMINIFETKKKYPVEHWALLSILTLLIGEFIYGLFDIVTALKYSSTLAAIMMLVTLCVTLSMLVRKQSIALFFLLGHGLFIGFSGLAVLFYKGKVPFNYVNSHGVGIGIVLEALVLALIIAYRIRSLESLKASQADLQLLASTDPLTQLFNRRHFSLAANQLLEQAAQAQQPVSIAMIDIDHFKVINDTYGHALGDKSIKQVADVIRSQCRHEDLLARYGGEEFVIMMPDTFGQEGFSLSERIRQTIETMTLKIGREQSVSFTISVGIAEVDAADPDLHDAINRADKALYQAKNNGRNQSQLFTE</sequence>
<dbReference type="Gene3D" id="2.60.40.2380">
    <property type="match status" value="1"/>
</dbReference>
<dbReference type="OrthoDB" id="5289013at2"/>
<dbReference type="GO" id="GO:0005886">
    <property type="term" value="C:plasma membrane"/>
    <property type="evidence" value="ECO:0007669"/>
    <property type="project" value="TreeGrafter"/>
</dbReference>
<evidence type="ECO:0000313" key="7">
    <source>
        <dbReference type="EMBL" id="RTE66353.1"/>
    </source>
</evidence>
<feature type="domain" description="GGDEF" evidence="6">
    <location>
        <begin position="439"/>
        <end position="573"/>
    </location>
</feature>
<dbReference type="InterPro" id="IPR011622">
    <property type="entry name" value="7TMR_DISM_rcpt_extracell_dom2"/>
</dbReference>
<keyword evidence="4" id="KW-0812">Transmembrane</keyword>
<comment type="caution">
    <text evidence="7">The sequence shown here is derived from an EMBL/GenBank/DDBJ whole genome shotgun (WGS) entry which is preliminary data.</text>
</comment>
<feature type="transmembrane region" description="Helical" evidence="4">
    <location>
        <begin position="371"/>
        <end position="390"/>
    </location>
</feature>
<dbReference type="SUPFAM" id="SSF55073">
    <property type="entry name" value="Nucleotide cyclase"/>
    <property type="match status" value="1"/>
</dbReference>
<dbReference type="GO" id="GO:1902201">
    <property type="term" value="P:negative regulation of bacterial-type flagellum-dependent cell motility"/>
    <property type="evidence" value="ECO:0007669"/>
    <property type="project" value="TreeGrafter"/>
</dbReference>
<evidence type="ECO:0000256" key="1">
    <source>
        <dbReference type="ARBA" id="ARBA00001946"/>
    </source>
</evidence>
<dbReference type="GO" id="GO:0043709">
    <property type="term" value="P:cell adhesion involved in single-species biofilm formation"/>
    <property type="evidence" value="ECO:0007669"/>
    <property type="project" value="TreeGrafter"/>
</dbReference>
<comment type="cofactor">
    <cofactor evidence="1">
        <name>Mg(2+)</name>
        <dbReference type="ChEBI" id="CHEBI:18420"/>
    </cofactor>
</comment>
<evidence type="ECO:0000256" key="3">
    <source>
        <dbReference type="ARBA" id="ARBA00034247"/>
    </source>
</evidence>
<dbReference type="InterPro" id="IPR011623">
    <property type="entry name" value="7TMR_DISM_rcpt_extracell_dom1"/>
</dbReference>
<dbReference type="CDD" id="cd01949">
    <property type="entry name" value="GGDEF"/>
    <property type="match status" value="1"/>
</dbReference>
<dbReference type="PANTHER" id="PTHR45138:SF9">
    <property type="entry name" value="DIGUANYLATE CYCLASE DGCM-RELATED"/>
    <property type="match status" value="1"/>
</dbReference>
<feature type="transmembrane region" description="Helical" evidence="4">
    <location>
        <begin position="285"/>
        <end position="303"/>
    </location>
</feature>
<dbReference type="InterPro" id="IPR050469">
    <property type="entry name" value="Diguanylate_Cyclase"/>
</dbReference>
<dbReference type="PANTHER" id="PTHR45138">
    <property type="entry name" value="REGULATORY COMPONENTS OF SENSORY TRANSDUCTION SYSTEM"/>
    <property type="match status" value="1"/>
</dbReference>
<dbReference type="InterPro" id="IPR043128">
    <property type="entry name" value="Rev_trsase/Diguanyl_cyclase"/>
</dbReference>
<keyword evidence="8" id="KW-1185">Reference proteome</keyword>
<dbReference type="RefSeq" id="WP_126157952.1">
    <property type="nucleotide sequence ID" value="NZ_RQXW01000005.1"/>
</dbReference>
<evidence type="ECO:0000256" key="2">
    <source>
        <dbReference type="ARBA" id="ARBA00012528"/>
    </source>
</evidence>
<feature type="transmembrane region" description="Helical" evidence="4">
    <location>
        <begin position="221"/>
        <end position="241"/>
    </location>
</feature>
<feature type="transmembrane region" description="Helical" evidence="4">
    <location>
        <begin position="339"/>
        <end position="359"/>
    </location>
</feature>
<dbReference type="GO" id="GO:0052621">
    <property type="term" value="F:diguanylate cyclase activity"/>
    <property type="evidence" value="ECO:0007669"/>
    <property type="project" value="UniProtKB-EC"/>
</dbReference>
<dbReference type="FunFam" id="3.30.70.270:FF:000001">
    <property type="entry name" value="Diguanylate cyclase domain protein"/>
    <property type="match status" value="1"/>
</dbReference>
<dbReference type="Pfam" id="PF07695">
    <property type="entry name" value="7TMR-DISM_7TM"/>
    <property type="match status" value="1"/>
</dbReference>
<proteinExistence type="predicted"/>
<dbReference type="InterPro" id="IPR029787">
    <property type="entry name" value="Nucleotide_cyclase"/>
</dbReference>
<name>A0A430KSP9_9GAMM</name>
<keyword evidence="4" id="KW-0472">Membrane</keyword>
<dbReference type="SMART" id="SM00267">
    <property type="entry name" value="GGDEF"/>
    <property type="match status" value="1"/>
</dbReference>
<dbReference type="Proteomes" id="UP000283087">
    <property type="component" value="Unassembled WGS sequence"/>
</dbReference>
<feature type="chain" id="PRO_5019430073" description="diguanylate cyclase" evidence="5">
    <location>
        <begin position="28"/>
        <end position="573"/>
    </location>
</feature>
<feature type="transmembrane region" description="Helical" evidence="4">
    <location>
        <begin position="253"/>
        <end position="273"/>
    </location>
</feature>
<dbReference type="Gene3D" id="3.30.70.270">
    <property type="match status" value="1"/>
</dbReference>
<organism evidence="7 8">
    <name type="scientific">Amphritea opalescens</name>
    <dbReference type="NCBI Taxonomy" id="2490544"/>
    <lineage>
        <taxon>Bacteria</taxon>
        <taxon>Pseudomonadati</taxon>
        <taxon>Pseudomonadota</taxon>
        <taxon>Gammaproteobacteria</taxon>
        <taxon>Oceanospirillales</taxon>
        <taxon>Oceanospirillaceae</taxon>
        <taxon>Amphritea</taxon>
    </lineage>
</organism>
<keyword evidence="4" id="KW-1133">Transmembrane helix</keyword>
<gene>
    <name evidence="7" type="ORF">EH243_07085</name>
</gene>
<feature type="transmembrane region" description="Helical" evidence="4">
    <location>
        <begin position="315"/>
        <end position="332"/>
    </location>
</feature>
<dbReference type="AlphaFoldDB" id="A0A430KSP9"/>
<feature type="signal peptide" evidence="5">
    <location>
        <begin position="1"/>
        <end position="27"/>
    </location>
</feature>
<dbReference type="Pfam" id="PF00990">
    <property type="entry name" value="GGDEF"/>
    <property type="match status" value="1"/>
</dbReference>
<reference evidence="7 8" key="1">
    <citation type="submission" date="2018-11" db="EMBL/GenBank/DDBJ databases">
        <title>The draft genome sequence of Amphritea opalescens ANRC-JH13T.</title>
        <authorList>
            <person name="Fang Z."/>
            <person name="Zhang Y."/>
            <person name="Han X."/>
        </authorList>
    </citation>
    <scope>NUCLEOTIDE SEQUENCE [LARGE SCALE GENOMIC DNA]</scope>
    <source>
        <strain evidence="7 8">ANRC-JH13</strain>
    </source>
</reference>
<protein>
    <recommendedName>
        <fullName evidence="2">diguanylate cyclase</fullName>
        <ecNumber evidence="2">2.7.7.65</ecNumber>
    </recommendedName>
</protein>
<accession>A0A430KSP9</accession>
<comment type="catalytic activity">
    <reaction evidence="3">
        <text>2 GTP = 3',3'-c-di-GMP + 2 diphosphate</text>
        <dbReference type="Rhea" id="RHEA:24898"/>
        <dbReference type="ChEBI" id="CHEBI:33019"/>
        <dbReference type="ChEBI" id="CHEBI:37565"/>
        <dbReference type="ChEBI" id="CHEBI:58805"/>
        <dbReference type="EC" id="2.7.7.65"/>
    </reaction>
</comment>
<dbReference type="Pfam" id="PF07696">
    <property type="entry name" value="7TMR-DISMED2"/>
    <property type="match status" value="1"/>
</dbReference>
<dbReference type="InterPro" id="IPR000160">
    <property type="entry name" value="GGDEF_dom"/>
</dbReference>
<dbReference type="EC" id="2.7.7.65" evidence="2"/>
<dbReference type="NCBIfam" id="TIGR00254">
    <property type="entry name" value="GGDEF"/>
    <property type="match status" value="1"/>
</dbReference>